<dbReference type="SUPFAM" id="SSF81301">
    <property type="entry name" value="Nucleotidyltransferase"/>
    <property type="match status" value="1"/>
</dbReference>
<dbReference type="InterPro" id="IPR043519">
    <property type="entry name" value="NT_sf"/>
</dbReference>
<accession>A0A841KWC0</accession>
<dbReference type="InterPro" id="IPR002934">
    <property type="entry name" value="Polymerase_NTP_transf_dom"/>
</dbReference>
<feature type="domain" description="Polymerase nucleotidyl transferase" evidence="4">
    <location>
        <begin position="23"/>
        <end position="55"/>
    </location>
</feature>
<name>A0A841KWC0_9FIRM</name>
<dbReference type="GO" id="GO:0046677">
    <property type="term" value="P:response to antibiotic"/>
    <property type="evidence" value="ECO:0007669"/>
    <property type="project" value="UniProtKB-KW"/>
</dbReference>
<dbReference type="EMBL" id="JACHEN010000031">
    <property type="protein sequence ID" value="MBB6217986.1"/>
    <property type="molecule type" value="Genomic_DNA"/>
</dbReference>
<dbReference type="EC" id="2.7.7.47" evidence="6"/>
<keyword evidence="6" id="KW-0548">Nucleotidyltransferase</keyword>
<keyword evidence="1 6" id="KW-0808">Transferase</keyword>
<keyword evidence="7" id="KW-1185">Reference proteome</keyword>
<dbReference type="GO" id="GO:0070566">
    <property type="term" value="F:adenylyltransferase activity"/>
    <property type="evidence" value="ECO:0007669"/>
    <property type="project" value="InterPro"/>
</dbReference>
<dbReference type="CDD" id="cd05403">
    <property type="entry name" value="NT_KNTase_like"/>
    <property type="match status" value="1"/>
</dbReference>
<evidence type="ECO:0000256" key="3">
    <source>
        <dbReference type="ARBA" id="ARBA00047831"/>
    </source>
</evidence>
<comment type="caution">
    <text evidence="6">The sequence shown here is derived from an EMBL/GenBank/DDBJ whole genome shotgun (WGS) entry which is preliminary data.</text>
</comment>
<evidence type="ECO:0000313" key="7">
    <source>
        <dbReference type="Proteomes" id="UP000579281"/>
    </source>
</evidence>
<proteinExistence type="predicted"/>
<dbReference type="Proteomes" id="UP000579281">
    <property type="component" value="Unassembled WGS sequence"/>
</dbReference>
<feature type="domain" description="Adenylyltransferase AadA C-terminal" evidence="5">
    <location>
        <begin position="146"/>
        <end position="246"/>
    </location>
</feature>
<dbReference type="Pfam" id="PF13427">
    <property type="entry name" value="AadA_C"/>
    <property type="match status" value="1"/>
</dbReference>
<protein>
    <submittedName>
        <fullName evidence="6">Streptomycin 3'-adenylyltransferase</fullName>
        <ecNumber evidence="6">2.7.7.47</ecNumber>
    </submittedName>
</protein>
<dbReference type="Pfam" id="PF01909">
    <property type="entry name" value="NTP_transf_2"/>
    <property type="match status" value="1"/>
</dbReference>
<comment type="catalytic activity">
    <reaction evidence="3">
        <text>spectinomycin + ATP = 9-O-adenylylspectinomycin + diphosphate</text>
        <dbReference type="Rhea" id="RHEA:63228"/>
        <dbReference type="ChEBI" id="CHEBI:30616"/>
        <dbReference type="ChEBI" id="CHEBI:33019"/>
        <dbReference type="ChEBI" id="CHEBI:146260"/>
        <dbReference type="ChEBI" id="CHEBI:146261"/>
    </reaction>
</comment>
<dbReference type="InterPro" id="IPR024172">
    <property type="entry name" value="AadA/Aad9"/>
</dbReference>
<dbReference type="PIRSF" id="PIRSF000819">
    <property type="entry name" value="Streptomycin_3-adenylyltransf"/>
    <property type="match status" value="1"/>
</dbReference>
<evidence type="ECO:0000256" key="1">
    <source>
        <dbReference type="ARBA" id="ARBA00022679"/>
    </source>
</evidence>
<gene>
    <name evidence="6" type="ORF">HNQ80_004123</name>
</gene>
<dbReference type="Gene3D" id="3.30.460.10">
    <property type="entry name" value="Beta Polymerase, domain 2"/>
    <property type="match status" value="1"/>
</dbReference>
<evidence type="ECO:0000259" key="5">
    <source>
        <dbReference type="Pfam" id="PF13427"/>
    </source>
</evidence>
<reference evidence="6 7" key="1">
    <citation type="submission" date="2020-08" db="EMBL/GenBank/DDBJ databases">
        <title>Genomic Encyclopedia of Type Strains, Phase IV (KMG-IV): sequencing the most valuable type-strain genomes for metagenomic binning, comparative biology and taxonomic classification.</title>
        <authorList>
            <person name="Goeker M."/>
        </authorList>
    </citation>
    <scope>NUCLEOTIDE SEQUENCE [LARGE SCALE GENOMIC DNA]</scope>
    <source>
        <strain evidence="6 7">DSM 103526</strain>
    </source>
</reference>
<dbReference type="RefSeq" id="WP_184312490.1">
    <property type="nucleotide sequence ID" value="NZ_JACHEN010000031.1"/>
</dbReference>
<dbReference type="GO" id="GO:0009012">
    <property type="term" value="F:aminoglycoside 3''-adenylyltransferase activity"/>
    <property type="evidence" value="ECO:0007669"/>
    <property type="project" value="UniProtKB-EC"/>
</dbReference>
<keyword evidence="2" id="KW-0046">Antibiotic resistance</keyword>
<evidence type="ECO:0000256" key="2">
    <source>
        <dbReference type="ARBA" id="ARBA00023251"/>
    </source>
</evidence>
<evidence type="ECO:0000313" key="6">
    <source>
        <dbReference type="EMBL" id="MBB6217986.1"/>
    </source>
</evidence>
<organism evidence="6 7">
    <name type="scientific">Anaerosolibacter carboniphilus</name>
    <dbReference type="NCBI Taxonomy" id="1417629"/>
    <lineage>
        <taxon>Bacteria</taxon>
        <taxon>Bacillati</taxon>
        <taxon>Bacillota</taxon>
        <taxon>Clostridia</taxon>
        <taxon>Peptostreptococcales</taxon>
        <taxon>Thermotaleaceae</taxon>
        <taxon>Anaerosolibacter</taxon>
    </lineage>
</organism>
<dbReference type="InterPro" id="IPR025184">
    <property type="entry name" value="AadA_C"/>
</dbReference>
<evidence type="ECO:0000259" key="4">
    <source>
        <dbReference type="Pfam" id="PF01909"/>
    </source>
</evidence>
<sequence>MLPVKQILDTIVSSYCSILHGNLVGIYLHGSLAMNCFNPYSSDIDFLVVVKEAPTFNDMRGLINVLINLSGNSARKGFEMSVLLENDTKNFKYPTPFILHYSDYHRDKYINQLNYICGNSEDPDLAGHIVVVRERGICLVGKPINEVFQVVPKKYYIESIINDIRSSKEEITDNPIYYVLNLCRVLYFLHSGKVCSKKEGGEWANFNLPAQYRDIIQSALNTYTDIYKTFDIKSERLINFADFALKEIDNLFNGIILKRFPFIMS</sequence>
<dbReference type="AlphaFoldDB" id="A0A841KWC0"/>